<evidence type="ECO:0000313" key="1">
    <source>
        <dbReference type="EMBL" id="KAI8572214.1"/>
    </source>
</evidence>
<dbReference type="EMBL" id="CM046388">
    <property type="protein sequence ID" value="KAI8572214.1"/>
    <property type="molecule type" value="Genomic_DNA"/>
</dbReference>
<evidence type="ECO:0000313" key="2">
    <source>
        <dbReference type="Proteomes" id="UP001062846"/>
    </source>
</evidence>
<organism evidence="1 2">
    <name type="scientific">Rhododendron molle</name>
    <name type="common">Chinese azalea</name>
    <name type="synonym">Azalea mollis</name>
    <dbReference type="NCBI Taxonomy" id="49168"/>
    <lineage>
        <taxon>Eukaryota</taxon>
        <taxon>Viridiplantae</taxon>
        <taxon>Streptophyta</taxon>
        <taxon>Embryophyta</taxon>
        <taxon>Tracheophyta</taxon>
        <taxon>Spermatophyta</taxon>
        <taxon>Magnoliopsida</taxon>
        <taxon>eudicotyledons</taxon>
        <taxon>Gunneridae</taxon>
        <taxon>Pentapetalae</taxon>
        <taxon>asterids</taxon>
        <taxon>Ericales</taxon>
        <taxon>Ericaceae</taxon>
        <taxon>Ericoideae</taxon>
        <taxon>Rhodoreae</taxon>
        <taxon>Rhododendron</taxon>
    </lineage>
</organism>
<keyword evidence="2" id="KW-1185">Reference proteome</keyword>
<gene>
    <name evidence="1" type="ORF">RHMOL_Rhmol01G0180800</name>
</gene>
<comment type="caution">
    <text evidence="1">The sequence shown here is derived from an EMBL/GenBank/DDBJ whole genome shotgun (WGS) entry which is preliminary data.</text>
</comment>
<name>A0ACC0Q4M2_RHOML</name>
<reference evidence="1" key="1">
    <citation type="submission" date="2022-02" db="EMBL/GenBank/DDBJ databases">
        <title>Plant Genome Project.</title>
        <authorList>
            <person name="Zhang R.-G."/>
        </authorList>
    </citation>
    <scope>NUCLEOTIDE SEQUENCE</scope>
    <source>
        <strain evidence="1">AT1</strain>
    </source>
</reference>
<accession>A0ACC0Q4M2</accession>
<proteinExistence type="predicted"/>
<dbReference type="Proteomes" id="UP001062846">
    <property type="component" value="Chromosome 1"/>
</dbReference>
<protein>
    <submittedName>
        <fullName evidence="1">Uncharacterized protein</fullName>
    </submittedName>
</protein>
<sequence length="408" mass="46185">MSFKAGGEVVLSPLGLYKYKTCFGKTLTSHSIVLLPKLPFLMALLNQALLHPWLDSLEGIDWLNFRGHRLHALKHLREIAIRPVLLHAAVRFWDPEVHVFHFGSQELCPTVEEFHAYLGSHDSVEPIVPMLRESMKNILKTKLGVSGNVAEFLTRGNAINIMQLYERFSPPGSLTDFEYQGRRMMACCICLLAAFLLVPSVGQPSSLLVGVATQIEAHKDVAPLVLMETLMGLDAVHAGRTRVFGGSSLLLQMWLCDKLGLLTPPGNDWWYRASGWNRPFQMMYINEDDWADFLASAEEDDIVWRCHWLRLPAMTVSNMGSTHMFVAGLTGFTFYSPFRILRRLGLSQEVPPQGSEVLRLPPFTIPGLRSYARTWEARRTEPSDPLFSIASTGRYRKWLRRDVDARMG</sequence>